<dbReference type="AlphaFoldDB" id="A0A8S1HUZ8"/>
<sequence length="72" mass="8125">MGSGRCLSSASPISAAERQQLWGSAIHHSFDDRPVALSTRDMLSTTTWIRHVSAWVLSFEEQMIIVLRRKVL</sequence>
<organism evidence="1 2">
    <name type="scientific">Caenorhabditis auriculariae</name>
    <dbReference type="NCBI Taxonomy" id="2777116"/>
    <lineage>
        <taxon>Eukaryota</taxon>
        <taxon>Metazoa</taxon>
        <taxon>Ecdysozoa</taxon>
        <taxon>Nematoda</taxon>
        <taxon>Chromadorea</taxon>
        <taxon>Rhabditida</taxon>
        <taxon>Rhabditina</taxon>
        <taxon>Rhabditomorpha</taxon>
        <taxon>Rhabditoidea</taxon>
        <taxon>Rhabditidae</taxon>
        <taxon>Peloderinae</taxon>
        <taxon>Caenorhabditis</taxon>
    </lineage>
</organism>
<evidence type="ECO:0000313" key="1">
    <source>
        <dbReference type="EMBL" id="CAD6199099.1"/>
    </source>
</evidence>
<dbReference type="Proteomes" id="UP000835052">
    <property type="component" value="Unassembled WGS sequence"/>
</dbReference>
<gene>
    <name evidence="1" type="ORF">CAUJ_LOCUS15004</name>
</gene>
<keyword evidence="2" id="KW-1185">Reference proteome</keyword>
<accession>A0A8S1HUZ8</accession>
<evidence type="ECO:0000313" key="2">
    <source>
        <dbReference type="Proteomes" id="UP000835052"/>
    </source>
</evidence>
<dbReference type="OrthoDB" id="5870716at2759"/>
<dbReference type="EMBL" id="CAJGYM010000154">
    <property type="protein sequence ID" value="CAD6199099.1"/>
    <property type="molecule type" value="Genomic_DNA"/>
</dbReference>
<protein>
    <submittedName>
        <fullName evidence="1">Uncharacterized protein</fullName>
    </submittedName>
</protein>
<reference evidence="1" key="1">
    <citation type="submission" date="2020-10" db="EMBL/GenBank/DDBJ databases">
        <authorList>
            <person name="Kikuchi T."/>
        </authorList>
    </citation>
    <scope>NUCLEOTIDE SEQUENCE</scope>
    <source>
        <strain evidence="1">NKZ352</strain>
    </source>
</reference>
<proteinExistence type="predicted"/>
<name>A0A8S1HUZ8_9PELO</name>
<comment type="caution">
    <text evidence="1">The sequence shown here is derived from an EMBL/GenBank/DDBJ whole genome shotgun (WGS) entry which is preliminary data.</text>
</comment>